<comment type="caution">
    <text evidence="2">The sequence shown here is derived from an EMBL/GenBank/DDBJ whole genome shotgun (WGS) entry which is preliminary data.</text>
</comment>
<dbReference type="Proteomes" id="UP000317494">
    <property type="component" value="Unassembled WGS sequence"/>
</dbReference>
<evidence type="ECO:0000313" key="2">
    <source>
        <dbReference type="EMBL" id="TPX32859.1"/>
    </source>
</evidence>
<keyword evidence="1" id="KW-1133">Transmembrane helix</keyword>
<evidence type="ECO:0000256" key="1">
    <source>
        <dbReference type="SAM" id="Phobius"/>
    </source>
</evidence>
<evidence type="ECO:0000313" key="5">
    <source>
        <dbReference type="Proteomes" id="UP000320475"/>
    </source>
</evidence>
<evidence type="ECO:0000313" key="4">
    <source>
        <dbReference type="Proteomes" id="UP000317494"/>
    </source>
</evidence>
<protein>
    <submittedName>
        <fullName evidence="2">Uncharacterized protein</fullName>
    </submittedName>
</protein>
<accession>A0A507C1C4</accession>
<dbReference type="EMBL" id="QEAM01000560">
    <property type="protein sequence ID" value="TPX38832.1"/>
    <property type="molecule type" value="Genomic_DNA"/>
</dbReference>
<feature type="transmembrane region" description="Helical" evidence="1">
    <location>
        <begin position="20"/>
        <end position="37"/>
    </location>
</feature>
<sequence>MSIGNPQEAFSIFGRNVPRYMVGYYCLGIYIGLYALSKVRRSAPPPITMDPQEAQFVKDYIKHHEEESHTPLYVKGIFKKQGGGH</sequence>
<keyword evidence="1" id="KW-0812">Transmembrane</keyword>
<dbReference type="AlphaFoldDB" id="A0A507C1C4"/>
<reference evidence="4 5" key="1">
    <citation type="journal article" date="2019" name="Sci. Rep.">
        <title>Comparative genomics of chytrid fungi reveal insights into the obligate biotrophic and pathogenic lifestyle of Synchytrium endobioticum.</title>
        <authorList>
            <person name="van de Vossenberg B.T.L.H."/>
            <person name="Warris S."/>
            <person name="Nguyen H.D.T."/>
            <person name="van Gent-Pelzer M.P.E."/>
            <person name="Joly D.L."/>
            <person name="van de Geest H.C."/>
            <person name="Bonants P.J.M."/>
            <person name="Smith D.S."/>
            <person name="Levesque C.A."/>
            <person name="van der Lee T.A.J."/>
        </authorList>
    </citation>
    <scope>NUCLEOTIDE SEQUENCE [LARGE SCALE GENOMIC DNA]</scope>
    <source>
        <strain evidence="3 5">LEV6574</strain>
        <strain evidence="2 4">MB42</strain>
    </source>
</reference>
<organism evidence="2 4">
    <name type="scientific">Synchytrium endobioticum</name>
    <dbReference type="NCBI Taxonomy" id="286115"/>
    <lineage>
        <taxon>Eukaryota</taxon>
        <taxon>Fungi</taxon>
        <taxon>Fungi incertae sedis</taxon>
        <taxon>Chytridiomycota</taxon>
        <taxon>Chytridiomycota incertae sedis</taxon>
        <taxon>Chytridiomycetes</taxon>
        <taxon>Synchytriales</taxon>
        <taxon>Synchytriaceae</taxon>
        <taxon>Synchytrium</taxon>
    </lineage>
</organism>
<keyword evidence="1" id="KW-0472">Membrane</keyword>
<dbReference type="EMBL" id="QEAN01000558">
    <property type="protein sequence ID" value="TPX32859.1"/>
    <property type="molecule type" value="Genomic_DNA"/>
</dbReference>
<name>A0A507C1C4_9FUNG</name>
<proteinExistence type="predicted"/>
<keyword evidence="4" id="KW-1185">Reference proteome</keyword>
<dbReference type="VEuPathDB" id="FungiDB:SeMB42_g07569"/>
<evidence type="ECO:0000313" key="3">
    <source>
        <dbReference type="EMBL" id="TPX38832.1"/>
    </source>
</evidence>
<gene>
    <name evidence="3" type="ORF">SeLEV6574_g07590</name>
    <name evidence="2" type="ORF">SeMB42_g07569</name>
</gene>
<dbReference type="Proteomes" id="UP000320475">
    <property type="component" value="Unassembled WGS sequence"/>
</dbReference>